<reference evidence="5" key="1">
    <citation type="submission" date="2022-03" db="EMBL/GenBank/DDBJ databases">
        <title>The complete genome sequence of a Methyloterrigena soli.</title>
        <authorList>
            <person name="Zi Z."/>
        </authorList>
    </citation>
    <scope>NUCLEOTIDE SEQUENCE</scope>
    <source>
        <strain evidence="5">M48</strain>
    </source>
</reference>
<gene>
    <name evidence="5" type="ORF">ML536_06610</name>
</gene>
<evidence type="ECO:0000256" key="1">
    <source>
        <dbReference type="ARBA" id="ARBA00004418"/>
    </source>
</evidence>
<evidence type="ECO:0000313" key="6">
    <source>
        <dbReference type="Proteomes" id="UP001156140"/>
    </source>
</evidence>
<evidence type="ECO:0000256" key="4">
    <source>
        <dbReference type="SAM" id="SignalP"/>
    </source>
</evidence>
<protein>
    <submittedName>
        <fullName evidence="5">Extracellular solute-binding protein</fullName>
    </submittedName>
</protein>
<proteinExistence type="inferred from homology"/>
<evidence type="ECO:0000256" key="3">
    <source>
        <dbReference type="ARBA" id="ARBA00022764"/>
    </source>
</evidence>
<comment type="caution">
    <text evidence="5">The sequence shown here is derived from an EMBL/GenBank/DDBJ whole genome shotgun (WGS) entry which is preliminary data.</text>
</comment>
<sequence length="410" mass="44613">MSLRKLMAIAGVVSAMTISVGVATAQDITFYNDKNGWQDGFTALTKGASEASGLNVKAELLTPTDKYQAFIQSSVAGGNAPPIFTWWNGKQLEALAETGAIAPLTEAWDKAIADGNFSEAERELVTVDGKPYAALLNVARWPVLYNKHAFEKAGIAAPPKTWEELLDACEKLKAAGYVPFNAPNVGGWMGLIWFSEFMIRTNPDAFVGLTDGTVPYNGPEVQKAFQLWTDFYAKGYYTDPREQDDTKFFVNQQAAMFLIGEWMAGSIADKGLKPGEDFGAFIMPTVTPDVPNSIIVEAAPIVVSQKALADNPNMAKVVDYLMTPEATDAVQIFNGNLKAKPTNAIIEEVNNLVAEAKPRSIVRWWEAVPADLQGDLVAQMGAFMLNPTADNATKVMNDMESLNADYWASR</sequence>
<name>A0AA41QKB1_9HYPH</name>
<keyword evidence="3" id="KW-0574">Periplasm</keyword>
<feature type="signal peptide" evidence="4">
    <location>
        <begin position="1"/>
        <end position="25"/>
    </location>
</feature>
<dbReference type="Gene3D" id="3.40.190.10">
    <property type="entry name" value="Periplasmic binding protein-like II"/>
    <property type="match status" value="2"/>
</dbReference>
<dbReference type="EMBL" id="JALAZD010000001">
    <property type="protein sequence ID" value="MCI0126495.1"/>
    <property type="molecule type" value="Genomic_DNA"/>
</dbReference>
<feature type="chain" id="PRO_5041209297" evidence="4">
    <location>
        <begin position="26"/>
        <end position="410"/>
    </location>
</feature>
<dbReference type="SUPFAM" id="SSF53850">
    <property type="entry name" value="Periplasmic binding protein-like II"/>
    <property type="match status" value="1"/>
</dbReference>
<comment type="similarity">
    <text evidence="2">Belongs to the bacterial solute-binding protein 1 family.</text>
</comment>
<evidence type="ECO:0000256" key="2">
    <source>
        <dbReference type="ARBA" id="ARBA00008520"/>
    </source>
</evidence>
<organism evidence="5 6">
    <name type="scientific">Paradevosia shaoguanensis</name>
    <dbReference type="NCBI Taxonomy" id="1335043"/>
    <lineage>
        <taxon>Bacteria</taxon>
        <taxon>Pseudomonadati</taxon>
        <taxon>Pseudomonadota</taxon>
        <taxon>Alphaproteobacteria</taxon>
        <taxon>Hyphomicrobiales</taxon>
        <taxon>Devosiaceae</taxon>
        <taxon>Paradevosia</taxon>
    </lineage>
</organism>
<dbReference type="AlphaFoldDB" id="A0AA41QKB1"/>
<dbReference type="GO" id="GO:0042597">
    <property type="term" value="C:periplasmic space"/>
    <property type="evidence" value="ECO:0007669"/>
    <property type="project" value="UniProtKB-SubCell"/>
</dbReference>
<dbReference type="PANTHER" id="PTHR43649">
    <property type="entry name" value="ARABINOSE-BINDING PROTEIN-RELATED"/>
    <property type="match status" value="1"/>
</dbReference>
<dbReference type="RefSeq" id="WP_035031309.1">
    <property type="nucleotide sequence ID" value="NZ_JAKETQ010000001.1"/>
</dbReference>
<keyword evidence="4" id="KW-0732">Signal</keyword>
<dbReference type="InterPro" id="IPR006059">
    <property type="entry name" value="SBP"/>
</dbReference>
<comment type="subcellular location">
    <subcellularLocation>
        <location evidence="1">Periplasm</location>
    </subcellularLocation>
</comment>
<keyword evidence="6" id="KW-1185">Reference proteome</keyword>
<dbReference type="Proteomes" id="UP001156140">
    <property type="component" value="Unassembled WGS sequence"/>
</dbReference>
<dbReference type="Pfam" id="PF01547">
    <property type="entry name" value="SBP_bac_1"/>
    <property type="match status" value="1"/>
</dbReference>
<dbReference type="InterPro" id="IPR050490">
    <property type="entry name" value="Bact_solute-bd_prot1"/>
</dbReference>
<evidence type="ECO:0000313" key="5">
    <source>
        <dbReference type="EMBL" id="MCI0126495.1"/>
    </source>
</evidence>
<accession>A0AA41QKB1</accession>